<accession>A0A8K0ACQ7</accession>
<dbReference type="FunFam" id="3.40.50.300:FF:002141">
    <property type="entry name" value="Dynein heavy chain"/>
    <property type="match status" value="1"/>
</dbReference>
<evidence type="ECO:0000256" key="9">
    <source>
        <dbReference type="ARBA" id="ARBA00023054"/>
    </source>
</evidence>
<dbReference type="FunFam" id="1.20.920.30:FF:000003">
    <property type="entry name" value="Dynein axonemal heavy chain 17"/>
    <property type="match status" value="1"/>
</dbReference>
<dbReference type="GO" id="GO:0045505">
    <property type="term" value="F:dynein intermediate chain binding"/>
    <property type="evidence" value="ECO:0007669"/>
    <property type="project" value="InterPro"/>
</dbReference>
<dbReference type="FunFam" id="1.10.8.720:FF:000002">
    <property type="entry name" value="Dynein heavy chain 9, axonemal"/>
    <property type="match status" value="1"/>
</dbReference>
<organism evidence="27 28">
    <name type="scientific">Branchiostoma lanceolatum</name>
    <name type="common">Common lancelet</name>
    <name type="synonym">Amphioxus lanceolatum</name>
    <dbReference type="NCBI Taxonomy" id="7740"/>
    <lineage>
        <taxon>Eukaryota</taxon>
        <taxon>Metazoa</taxon>
        <taxon>Chordata</taxon>
        <taxon>Cephalochordata</taxon>
        <taxon>Leptocardii</taxon>
        <taxon>Amphioxiformes</taxon>
        <taxon>Branchiostomatidae</taxon>
        <taxon>Branchiostoma</taxon>
    </lineage>
</organism>
<evidence type="ECO:0000313" key="28">
    <source>
        <dbReference type="Proteomes" id="UP000838412"/>
    </source>
</evidence>
<keyword evidence="7" id="KW-0067">ATP-binding</keyword>
<keyword evidence="8" id="KW-0243">Dynein</keyword>
<keyword evidence="28" id="KW-1185">Reference proteome</keyword>
<feature type="domain" description="Dynein heavy chain AAA lid" evidence="25">
    <location>
        <begin position="4591"/>
        <end position="4727"/>
    </location>
</feature>
<feature type="domain" description="Dynein heavy chain C-terminal" evidence="26">
    <location>
        <begin position="4734"/>
        <end position="5028"/>
    </location>
</feature>
<dbReference type="Gene3D" id="1.20.920.20">
    <property type="match status" value="1"/>
</dbReference>
<dbReference type="Pfam" id="PF12775">
    <property type="entry name" value="AAA_7"/>
    <property type="match status" value="1"/>
</dbReference>
<dbReference type="InterPro" id="IPR004273">
    <property type="entry name" value="Dynein_heavy_D6_P-loop"/>
</dbReference>
<dbReference type="SUPFAM" id="SSF52540">
    <property type="entry name" value="P-loop containing nucleoside triphosphate hydrolases"/>
    <property type="match status" value="4"/>
</dbReference>
<dbReference type="FunFam" id="1.20.1270.280:FF:000003">
    <property type="entry name" value="Dynein axonemal heavy chain 17"/>
    <property type="match status" value="1"/>
</dbReference>
<dbReference type="InterPro" id="IPR042222">
    <property type="entry name" value="Dynein_2_N"/>
</dbReference>
<comment type="similarity">
    <text evidence="2">Belongs to the dynein heavy chain family.</text>
</comment>
<keyword evidence="9 14" id="KW-0175">Coiled coil</keyword>
<dbReference type="FunFam" id="1.10.472.130:FF:000001">
    <property type="entry name" value="Dynein, axonemal, heavy chain 9"/>
    <property type="match status" value="1"/>
</dbReference>
<dbReference type="InterPro" id="IPR024317">
    <property type="entry name" value="Dynein_heavy_chain_D4_dom"/>
</dbReference>
<evidence type="ECO:0000256" key="12">
    <source>
        <dbReference type="ARBA" id="ARBA00023212"/>
    </source>
</evidence>
<evidence type="ECO:0000259" key="23">
    <source>
        <dbReference type="Pfam" id="PF17852"/>
    </source>
</evidence>
<dbReference type="Gene3D" id="1.20.58.1120">
    <property type="match status" value="2"/>
</dbReference>
<dbReference type="InterPro" id="IPR013602">
    <property type="entry name" value="Dynein_heavy_linker"/>
</dbReference>
<feature type="domain" description="Dynein heavy chain coiled coil stalk" evidence="20">
    <location>
        <begin position="3611"/>
        <end position="3954"/>
    </location>
</feature>
<feature type="domain" description="Dynein heavy chain 3 AAA+ lid" evidence="24">
    <location>
        <begin position="3196"/>
        <end position="3291"/>
    </location>
</feature>
<dbReference type="Pfam" id="PF12780">
    <property type="entry name" value="AAA_8"/>
    <property type="match status" value="1"/>
</dbReference>
<proteinExistence type="inferred from homology"/>
<evidence type="ECO:0000256" key="13">
    <source>
        <dbReference type="ARBA" id="ARBA00023273"/>
    </source>
</evidence>
<dbReference type="PANTHER" id="PTHR45703:SF4">
    <property type="entry name" value="DYNEIN AXONEMAL HEAVY CHAIN 17"/>
    <property type="match status" value="1"/>
</dbReference>
<dbReference type="Gene3D" id="1.10.8.710">
    <property type="match status" value="1"/>
</dbReference>
<dbReference type="Gene3D" id="3.40.50.300">
    <property type="entry name" value="P-loop containing nucleotide triphosphate hydrolases"/>
    <property type="match status" value="5"/>
</dbReference>
<dbReference type="InterPro" id="IPR041228">
    <property type="entry name" value="Dynein_C"/>
</dbReference>
<dbReference type="InterPro" id="IPR027417">
    <property type="entry name" value="P-loop_NTPase"/>
</dbReference>
<dbReference type="GO" id="GO:0005524">
    <property type="term" value="F:ATP binding"/>
    <property type="evidence" value="ECO:0007669"/>
    <property type="project" value="UniProtKB-KW"/>
</dbReference>
<feature type="region of interest" description="Disordered" evidence="15">
    <location>
        <begin position="2277"/>
        <end position="2331"/>
    </location>
</feature>
<dbReference type="OrthoDB" id="10251809at2759"/>
<evidence type="ECO:0000259" key="24">
    <source>
        <dbReference type="Pfam" id="PF17857"/>
    </source>
</evidence>
<evidence type="ECO:0000256" key="6">
    <source>
        <dbReference type="ARBA" id="ARBA00022741"/>
    </source>
</evidence>
<name>A0A8K0ACQ7_BRALA</name>
<dbReference type="GO" id="GO:0005930">
    <property type="term" value="C:axoneme"/>
    <property type="evidence" value="ECO:0007669"/>
    <property type="project" value="UniProtKB-SubCell"/>
</dbReference>
<feature type="domain" description="Dynein heavy chain hydrolytic ATP-binding dynein motor region" evidence="19">
    <location>
        <begin position="2378"/>
        <end position="2704"/>
    </location>
</feature>
<feature type="compositionally biased region" description="Acidic residues" evidence="15">
    <location>
        <begin position="2309"/>
        <end position="2327"/>
    </location>
</feature>
<feature type="domain" description="Dynein heavy chain AAA 5 extension" evidence="23">
    <location>
        <begin position="2862"/>
        <end position="2980"/>
    </location>
</feature>
<gene>
    <name evidence="27" type="primary">DNAH17</name>
    <name evidence="27" type="ORF">BLAG_LOCUS24423</name>
</gene>
<feature type="domain" description="Dynein heavy chain AAA module D4" evidence="21">
    <location>
        <begin position="3339"/>
        <end position="3598"/>
    </location>
</feature>
<dbReference type="InterPro" id="IPR041589">
    <property type="entry name" value="DNAH3_AAA_lid_1"/>
</dbReference>
<dbReference type="FunFam" id="3.40.50.300:FF:000049">
    <property type="entry name" value="Dynein, axonemal, heavy chain 5"/>
    <property type="match status" value="1"/>
</dbReference>
<dbReference type="Gene3D" id="1.20.1270.280">
    <property type="match status" value="1"/>
</dbReference>
<dbReference type="InterPro" id="IPR035699">
    <property type="entry name" value="AAA_6"/>
</dbReference>
<keyword evidence="11" id="KW-0505">Motor protein</keyword>
<keyword evidence="3" id="KW-0963">Cytoplasm</keyword>
<protein>
    <submittedName>
        <fullName evidence="27">DNAH17 protein</fullName>
    </submittedName>
</protein>
<evidence type="ECO:0000259" key="20">
    <source>
        <dbReference type="Pfam" id="PF12777"/>
    </source>
</evidence>
<evidence type="ECO:0000256" key="3">
    <source>
        <dbReference type="ARBA" id="ARBA00022490"/>
    </source>
</evidence>
<dbReference type="GO" id="GO:0007018">
    <property type="term" value="P:microtubule-based movement"/>
    <property type="evidence" value="ECO:0007669"/>
    <property type="project" value="InterPro"/>
</dbReference>
<keyword evidence="6" id="KW-0547">Nucleotide-binding</keyword>
<keyword evidence="5" id="KW-0677">Repeat</keyword>
<dbReference type="Gene3D" id="3.20.180.20">
    <property type="entry name" value="Dynein heavy chain, N-terminal domain 2"/>
    <property type="match status" value="1"/>
</dbReference>
<dbReference type="FunFam" id="3.20.180.20:FF:000001">
    <property type="entry name" value="Dynein axonemal heavy chain 5"/>
    <property type="match status" value="1"/>
</dbReference>
<evidence type="ECO:0000256" key="4">
    <source>
        <dbReference type="ARBA" id="ARBA00022701"/>
    </source>
</evidence>
<dbReference type="GO" id="GO:0008569">
    <property type="term" value="F:minus-end-directed microtubule motor activity"/>
    <property type="evidence" value="ECO:0007669"/>
    <property type="project" value="InterPro"/>
</dbReference>
<dbReference type="Gene3D" id="1.10.287.2620">
    <property type="match status" value="1"/>
</dbReference>
<dbReference type="InterPro" id="IPR024743">
    <property type="entry name" value="Dynein_HC_stalk"/>
</dbReference>
<dbReference type="FunFam" id="1.10.8.710:FF:000002">
    <property type="entry name" value="dynein heavy chain 17, axonemal"/>
    <property type="match status" value="1"/>
</dbReference>
<dbReference type="FunFam" id="3.40.50.300:FF:000411">
    <property type="entry name" value="dynein heavy chain 17, axonemal"/>
    <property type="match status" value="1"/>
</dbReference>
<evidence type="ECO:0000259" key="19">
    <source>
        <dbReference type="Pfam" id="PF12774"/>
    </source>
</evidence>
<dbReference type="Pfam" id="PF18199">
    <property type="entry name" value="Dynein_C"/>
    <property type="match status" value="1"/>
</dbReference>
<comment type="subcellular location">
    <subcellularLocation>
        <location evidence="1">Cytoplasm</location>
        <location evidence="1">Cytoskeleton</location>
        <location evidence="1">Cilium axoneme</location>
    </subcellularLocation>
</comment>
<dbReference type="Pfam" id="PF12774">
    <property type="entry name" value="AAA_6"/>
    <property type="match status" value="1"/>
</dbReference>
<evidence type="ECO:0000256" key="14">
    <source>
        <dbReference type="SAM" id="Coils"/>
    </source>
</evidence>
<evidence type="ECO:0000259" key="18">
    <source>
        <dbReference type="Pfam" id="PF08393"/>
    </source>
</evidence>
<feature type="coiled-coil region" evidence="14">
    <location>
        <begin position="3603"/>
        <end position="3654"/>
    </location>
</feature>
<dbReference type="InterPro" id="IPR041466">
    <property type="entry name" value="Dynein_AAA5_ext"/>
</dbReference>
<dbReference type="Pfam" id="PF08393">
    <property type="entry name" value="DHC_N2"/>
    <property type="match status" value="1"/>
</dbReference>
<dbReference type="InterPro" id="IPR042228">
    <property type="entry name" value="Dynein_linker_3"/>
</dbReference>
<feature type="domain" description="Dynein heavy chain tail" evidence="17">
    <location>
        <begin position="188"/>
        <end position="345"/>
    </location>
</feature>
<keyword evidence="13" id="KW-0966">Cell projection</keyword>
<dbReference type="Gene3D" id="1.10.8.1220">
    <property type="match status" value="1"/>
</dbReference>
<dbReference type="InterPro" id="IPR043160">
    <property type="entry name" value="Dynein_C_barrel"/>
</dbReference>
<dbReference type="InterPro" id="IPR041658">
    <property type="entry name" value="AAA_lid_11"/>
</dbReference>
<dbReference type="Gene3D" id="1.10.472.130">
    <property type="match status" value="1"/>
</dbReference>
<dbReference type="Pfam" id="PF17852">
    <property type="entry name" value="Dynein_AAA_lid"/>
    <property type="match status" value="1"/>
</dbReference>
<dbReference type="Pfam" id="PF08385">
    <property type="entry name" value="DHC_N1"/>
    <property type="match status" value="3"/>
</dbReference>
<dbReference type="Gene3D" id="1.20.920.30">
    <property type="match status" value="1"/>
</dbReference>
<dbReference type="Gene3D" id="6.10.140.1060">
    <property type="match status" value="1"/>
</dbReference>
<evidence type="ECO:0000313" key="27">
    <source>
        <dbReference type="EMBL" id="CAH1272912.1"/>
    </source>
</evidence>
<dbReference type="Pfam" id="PF03028">
    <property type="entry name" value="Dynein_heavy"/>
    <property type="match status" value="1"/>
</dbReference>
<evidence type="ECO:0000256" key="1">
    <source>
        <dbReference type="ARBA" id="ARBA00004430"/>
    </source>
</evidence>
<evidence type="ECO:0000259" key="25">
    <source>
        <dbReference type="Pfam" id="PF18198"/>
    </source>
</evidence>
<evidence type="ECO:0000259" key="22">
    <source>
        <dbReference type="Pfam" id="PF12781"/>
    </source>
</evidence>
<evidence type="ECO:0000259" key="17">
    <source>
        <dbReference type="Pfam" id="PF08385"/>
    </source>
</evidence>
<dbReference type="Gene3D" id="3.10.490.20">
    <property type="match status" value="1"/>
</dbReference>
<dbReference type="GO" id="GO:0051959">
    <property type="term" value="F:dynein light intermediate chain binding"/>
    <property type="evidence" value="ECO:0007669"/>
    <property type="project" value="InterPro"/>
</dbReference>
<dbReference type="FunFam" id="1.20.920.20:FF:000003">
    <property type="entry name" value="Dynein axonemal heavy chain 17"/>
    <property type="match status" value="1"/>
</dbReference>
<dbReference type="EMBL" id="OV696694">
    <property type="protein sequence ID" value="CAH1272912.1"/>
    <property type="molecule type" value="Genomic_DNA"/>
</dbReference>
<dbReference type="Pfam" id="PF12781">
    <property type="entry name" value="AAA_9"/>
    <property type="match status" value="1"/>
</dbReference>
<feature type="domain" description="Dynein heavy chain tail" evidence="17">
    <location>
        <begin position="450"/>
        <end position="891"/>
    </location>
</feature>
<dbReference type="InterPro" id="IPR042219">
    <property type="entry name" value="AAA_lid_11_sf"/>
</dbReference>
<dbReference type="FunFam" id="3.40.50.300:FF:000945">
    <property type="entry name" value="Dynein axonemal heavy chain 9"/>
    <property type="match status" value="1"/>
</dbReference>
<dbReference type="FunFam" id="3.40.50.300:FF:000219">
    <property type="entry name" value="Dynein axonemal heavy chain 17"/>
    <property type="match status" value="1"/>
</dbReference>
<evidence type="ECO:0000256" key="11">
    <source>
        <dbReference type="ARBA" id="ARBA00023175"/>
    </source>
</evidence>
<dbReference type="Pfam" id="PF18198">
    <property type="entry name" value="AAA_lid_11"/>
    <property type="match status" value="1"/>
</dbReference>
<feature type="domain" description="Dynein heavy chain linker" evidence="18">
    <location>
        <begin position="1461"/>
        <end position="1866"/>
    </location>
</feature>
<dbReference type="PANTHER" id="PTHR45703">
    <property type="entry name" value="DYNEIN HEAVY CHAIN"/>
    <property type="match status" value="1"/>
</dbReference>
<evidence type="ECO:0000256" key="5">
    <source>
        <dbReference type="ARBA" id="ARBA00022737"/>
    </source>
</evidence>
<evidence type="ECO:0000256" key="7">
    <source>
        <dbReference type="ARBA" id="ARBA00022840"/>
    </source>
</evidence>
<dbReference type="InterPro" id="IPR035706">
    <property type="entry name" value="AAA_9"/>
</dbReference>
<evidence type="ECO:0000259" key="26">
    <source>
        <dbReference type="Pfam" id="PF18199"/>
    </source>
</evidence>
<dbReference type="FunFam" id="1.20.140.100:FF:000007">
    <property type="entry name" value="Dynein axonemal heavy chain 9"/>
    <property type="match status" value="1"/>
</dbReference>
<dbReference type="InterPro" id="IPR043157">
    <property type="entry name" value="Dynein_AAA1S"/>
</dbReference>
<dbReference type="Gene3D" id="1.10.8.720">
    <property type="entry name" value="Region D6 of dynein motor"/>
    <property type="match status" value="1"/>
</dbReference>
<dbReference type="Pfam" id="PF17857">
    <property type="entry name" value="AAA_lid_1"/>
    <property type="match status" value="1"/>
</dbReference>
<feature type="domain" description="Dynein heavy chain tail" evidence="17">
    <location>
        <begin position="347"/>
        <end position="416"/>
    </location>
</feature>
<dbReference type="GO" id="GO:0030286">
    <property type="term" value="C:dynein complex"/>
    <property type="evidence" value="ECO:0007669"/>
    <property type="project" value="UniProtKB-KW"/>
</dbReference>
<dbReference type="Pfam" id="PF12777">
    <property type="entry name" value="MT"/>
    <property type="match status" value="1"/>
</dbReference>
<evidence type="ECO:0000256" key="10">
    <source>
        <dbReference type="ARBA" id="ARBA00023069"/>
    </source>
</evidence>
<feature type="domain" description="Dynein heavy chain ATP-binding dynein motor region" evidence="22">
    <location>
        <begin position="3981"/>
        <end position="4198"/>
    </location>
</feature>
<keyword evidence="12" id="KW-0206">Cytoskeleton</keyword>
<feature type="domain" description="Dynein heavy chain region D6 P-loop" evidence="16">
    <location>
        <begin position="4439"/>
        <end position="4559"/>
    </location>
</feature>
<dbReference type="GO" id="GO:0005874">
    <property type="term" value="C:microtubule"/>
    <property type="evidence" value="ECO:0007669"/>
    <property type="project" value="UniProtKB-KW"/>
</dbReference>
<evidence type="ECO:0000259" key="16">
    <source>
        <dbReference type="Pfam" id="PF03028"/>
    </source>
</evidence>
<dbReference type="Gene3D" id="1.20.140.100">
    <property type="entry name" value="Dynein heavy chain, N-terminal domain 2"/>
    <property type="match status" value="1"/>
</dbReference>
<dbReference type="Proteomes" id="UP000838412">
    <property type="component" value="Chromosome 9"/>
</dbReference>
<dbReference type="FunFam" id="3.10.490.20:FF:000002">
    <property type="entry name" value="Dynein axonemal heavy chain 17"/>
    <property type="match status" value="1"/>
</dbReference>
<evidence type="ECO:0000256" key="2">
    <source>
        <dbReference type="ARBA" id="ARBA00008887"/>
    </source>
</evidence>
<reference evidence="27" key="1">
    <citation type="submission" date="2022-01" db="EMBL/GenBank/DDBJ databases">
        <authorList>
            <person name="Braso-Vives M."/>
        </authorList>
    </citation>
    <scope>NUCLEOTIDE SEQUENCE</scope>
</reference>
<evidence type="ECO:0000259" key="21">
    <source>
        <dbReference type="Pfam" id="PF12780"/>
    </source>
</evidence>
<keyword evidence="10" id="KW-0969">Cilium</keyword>
<dbReference type="FunFam" id="1.10.287.2620:FF:000004">
    <property type="entry name" value="Dynein axonemal heavy chain 17"/>
    <property type="match status" value="1"/>
</dbReference>
<dbReference type="InterPro" id="IPR026983">
    <property type="entry name" value="DHC"/>
</dbReference>
<dbReference type="FunFam" id="1.10.8.1220:FF:000001">
    <property type="entry name" value="Dynein axonemal heavy chain 5"/>
    <property type="match status" value="1"/>
</dbReference>
<dbReference type="InterPro" id="IPR013594">
    <property type="entry name" value="Dynein_heavy_tail"/>
</dbReference>
<evidence type="ECO:0000256" key="15">
    <source>
        <dbReference type="SAM" id="MobiDB-lite"/>
    </source>
</evidence>
<sequence>MEVNDPRFDFLQDYTLKTLKLKLDKWSKFISAEENRILIQEFLDKAENINLVVSANSAGALSVAPEFPTALKNKAVYFVKKEKATVTKDGIKTLLSYGDLSYAPLDQLSALVDDIVVPLLSNFRNHDAWPTVVSQDVLRHVHNLKNSVYVVAGQVKGKTLLPLPVGTERVEQAIDVDEKGEPFDRALLHSVESVIIDWSHQIRDVLRRDSAQPLLAGQNPLPYVELDFWKAKAANLQCIYEQLREPKVRKMAELLERANSSYFPSFKAIFKDVVAALTEAQDITLHLKPMRRHFEDLEEVEFCDTSPLLKPLWHTICLIWSHSQYYCNPARIIVLLQEVNNLIIELYYCNPARIIVLLQEVNNLIIELARNFLQPEEIFKGEIEESLDKVRKAADVMELWRDMYEEHKQSLNRDMNEEHKQSLNRWVPTTSHLIIILWRDMYKEHKQSLNRDMNEEHKQSLNRDMCEEHKQSLNRWVHTTSHIIIILWRDMYEEHKQSLNSYFKEGKEAVEWEFNRGMVFERLDSFTERLRVVLDLFEAATEFNKLEKVEFAGVKGKSLSQQVVSIFDEFQDYFKVFIESNYDSLDPKNEDFMADYKRFTDRIYDLDRRLGAIICQAFDDCSGIEAIFKLLDIFGSLLERPIISEDTNSRFPTILSMYDRDLDTAKQMYDLYMAEEKANGGTPPVHKNMPPIAGALKWTQELRDRITQPMGALKWTQELRDRITQPMASLKNLNHPCMDGEKARLMLTKYDEMMELLKKYEKACYQKWADGVAEACQFNLEQPLITRNGDTKLISVNFSPQLVAVLREVKYLENLQREDIPDTAAEIYAKNETFRTYRANLDLTVAWYNKVRENVLEVEFPLIEDQLAAIDNQLSRAEVSLSWKDEGVWEYIQETRDMVHDLETRVFKAKTNLENVQKIMEQWCTAPLYERKDGKETSLLNLDDREERLAKRYAETKESGNKIHELAKENLGFFKAEEDTDIWRAYVDYVDDMVVDGFFNAIHCSLNFLLDIMGSKGQVSPLFESRLELRAPDMVFEPSLEYRAEDGFYDLMEMIINDVYKLASLVPRLAAHSGIEHYQPDLEEMDDLSDMRQELMDCVQSVMNQALEYRNSFDTYAYLWVDDRNEFMRQFLLYNHVLTPEEIEAHAEEGVPECPPTLDQFKEQIDTYEKIYDDLTQVAPTRVFDQWFRVDIKPFKQGLLNTVKRWSLLFKQHLIDHVTNSLQELSDFINVANSGLSQEVEEGDYDGLVGVMGHLMAVRDRQATTDEMFEPLKHTIELLKTYDQEMSEEVHTQLQELPEQWTNSKCLNSNPYLSYIFRSYLSSGPTLSELPEQWTNSKCLYSNPYLSYIFRSYLSSGPTLSELPEQWTNSKKVAIQVKQQVAPLQANEVAIIRRKCASFDVKQHEFREVFRKLEAFKFDCKGPYSILDKCNADITEMEQEMAALQDSAGLFEVNVPDYKQLKQCRKEIKMLKTLWDMIILVITSTDDWKTTLWKDINVEQMEMDSKKFAKDIRSLDKEMRAWDSFIGLDNTVKNMLTSLRAVGELQNPAIRERHWQQLMQATKVRFIMDDTTTLSDLLALNLHNFEDTVRDIVDKAVKESGMEKVLKELDVTWKSMEFENEKHARTGVTMLKASEELIETLEDNQVQLQNLMTSKYIAHFLEEVSGWQKKLSTADSVISIFFEVQRTWSHLESIFIGSEDIRSQLPEDSKRFDGIDVDFKAGLEELVATPNVVQATNKKGLYEKLESLQGGLTLCEKALAEYLETKRLAFPRFYFVSSADLLDILSNGNQPVVVSKHLSKLFDNMVKLKFEEDSSGEATKMAVGMYSGEGEYVEFDQLCDCNGQVEVWLNRLMDRMRETVRLVCAESVITYEEKPRDQWLFDYCAQPALTVNQIWWNTEVVITFGRLEEGYENAMKEFNKKQINQLNQLITHLLGELTRGDRQKIMTICTIDVHNRDVVQKMIINKTEAAGAFLWQSQLRHSEHRAMKRAREALPETPKRKAKVLERLVKSPTQNKILEKKGVLMTKESRKNLQMGQEIADSLTEQLHAIKYTGGASPSKRNAYGILRSVINKKRNLRVNTALRTKLKVRKMKLDKEARQWWRPKLRKKRKDRIPELLKQKVKEFYLSPQISREVPDKRAAVKIKEGSKVILLQRQNMTMTIDDAYTLYNKMYPEDKIGLTSFNKLRPLQVKKVSETSRRTRKLHSVKTVGKDLQLDTRNISCYCAGCKEGNPICDNKEYVEPWAPAKIQLEKSHQRSAQPTNISEDAAVKLAEVSKVTSKEKEHTGRPVKSSSKNTEETRESTSDSEGSGEDDIVRDSEEESEEEDWKGIPPNIVKGNIVVVAYEDDWAVGTVTEVTEWDENQKHCFANICDAQFMYSYEYLGNTPRLVITPLTDRCYITLTQSLHLIMGGAPAGPAGTGKTETTKDLGRALGIMVYVFNCSEQMDYKSCGNIFKGLSQTGAWGCFDEFNRISVEVLSVVAVQVKSIQDAIRDKKKRFDFMGEDISLVPTVGIFITMNPGYAGRTELPENLKSLFRPCAMVVPDFELIAEIMLVAEGFMDARLLARKFITLYSLCKELLSKQDHYDWGLRAIKSVLVVAGALKRGDPTRPEDQVLMRALRDFNLPKIVADDVPVFMGLIGDLFPALDVPRKRDLDLEALVKKSTTDLKLQPEDNFVLKIVQFDELLAVRHSVFVLGNAGTGKSQVIRTLIKTYANQKRKPMMVDLNPKAVTNDELFGIINPATREWKDGLFSTIMRDLANLSSDGPKWIVLDGDIDPMWIESLNTVMDDNKVLTLASNERIPLNPTMRLVFEISHLKTATPATVSRAGILYINPQDLGWNPVVTSWIDTREVQSERANLTILFDKYLPTCLEVMKGRFKKIIPIPEMSMVQMLCHLLECLLTPENTPPDCNKELYELYFVFAAVWAFGGSLFQDQLADYRVEFSKYWATEFKTVKFPSQGTVFDYFIDPETKKFLPWQDKVAKFELDPDIPLQAVLVHTAETTRIRYFMDMLMVNRRPVMLVGNAGLGKSVLVGDKLLGLSEDYMVANVPFNFYTTSAMLQTVLEKPLEKKAGRNYGPPGNKRLIYFIDDMNMPEVDTYFTVQPHTLIRQHMDYSHWYDRVKLSLKDVHNCQYVACMNPTSGSFTINPRLQRHFCVFALSFPGSDALQHIYSQILSQHLTQNGFANSVVKAAPTLVNASLGLHSKMTSSFLPTAIKFHYVFNLRDLSNIFQGMLFSMPDCVKAPLDLVRLWLHEASRVYGDKLIEDKDMEAFAKLQVDYAKKYFEDMNEDDIKRQPNMYCHFATGIGDPKYMPVPSWEELNKLLTEALDNYNEINAAMNLVLFEDAMQHICRINRILESPRGNALLVGVGGSGKQSLSRLAAFISSLEVFQITLRKGYGIADLKLDIGALYIKAGLKNIGTMFLMTDAQVPDERFLVLINDLLSTGEIAELLPDDEVENIIGGVRNEVKGMGLMDSRENCWKFFIDRVRKNLKVVLCFSPVGTTLRVRSRKFPAVVNCTCIDWFHEWPQEALRSVSNRFLGETEGIPNEVKSSVAEFMAYVHTSVNEMSRVYLSNERRYNYTTPKSFLEQIILYQNLLRKKGKELQGKMERLENGLQKLQSTAAQVDDLKAKLASQEVELKQKNEDADKLIQVVGVETEKVSKEKAIADEEEKKVAVINTEVSEKAASCEADLAKAEPALLAAQAALDTLNKTNLTELKSFGSPPAAVVNVTAGVMVLLAPGGKVPKDRSWKAAKVVMAKVDDFLNQLVNYDKENVHENCQKAIQPYLADPEFDPDFIRAKSQAAAGLCAWVINIMRFFVVYCDVEPKRLALNQANAELAAAQDKLATIKAKIRELDANLAELTAAFEKATAEKIRCQEEAESTQNTISLANRLVGGLASENVRWAESVAQFKEQEKMLVGDVLLITAFVSYVGCFTKKYRMDLMDERWLPFMKGLKVPIPITPELDPLSMLTDDADIASWNNEGLPSDRMSTENATILSNCERWPLMIDPQLQGIKWIKQKYGADLKVVRLGQRGYLDVIERALSDGDTVLIENLEEETDPVLDPVLGRNTIKKGRYIKIGDKECEYNPNFRLILHTKLANPHYKPEMQAQSTLINFTVTRDGLEDQLLAEVVRCERPDLETLKSELTRQQNEFKIVLKGLEDNLLSRLSSAEGNFLGDTALVENLETTKRTAAEIEVKVTEAKVTEIKINEAREWYRPAAARASLLFFILNDLNKINPLYQFSLKAFSVVFNKAIERATPAEEVKVRVVNLIDSITWSVFIYTTRGLFERDKLTFTAQVAFQVLLMQKLINPAELDFLLRFPAQVNVTSPVDFLSHPSWGGVKALSQMDEFRNFDRDIEGSAKRWKKFVESECPEKEKFPQEWKNKTSLQKLCMMRALRPDRMMYAVRNYVEEKLGTQYVEGSSVPFAKSFEESSPETPMFFILSPGVDPLKDVEAHGKKIGFTFDNRNFHNVSLGQGQEIVAEQALDLAAVEGHWVILQNVHLVAKWLGTLEKRLEKYSVGSNEAYRVFISAEPAATAASHIIPQGILESSIKITNEPPTGIQANLHKAFNNFNQETLEMCARESEFKCILFAICYFHAVVGERMKFGPQGWNRTYPFNTGDLTISAMVLYNYLEANAKVPWEDLRYLFGEIMYGGHITDDWDRKLCRTYLEEYLHPDMLDGELALAPGFPVPPNSDYNAYHQYIDDVLPPESPYLYGLHPNAEIGFLTTTSEKLFQTVLEMQPRDAGAGGGAGATREEKVKGVLDEILEKLPEEFNMAEIMAKAEERTPYVVVAFQECERMNMLTKEIRRSLKELDLGLKGELTITSEMEDLSNALFLDYVPESWTKRAYPSLNGLAAWYADLLQRIKELEQWTSDFNLPAAVWLGGFFNPQSFLTAIMQSMARKNEWPLDKMCLQCDVTKKNREDFSSPPREGSYIHGLFMEGARWDTQTGLIADSRLKELTPNMPVIFIKAIPVDRQETKNIYECPVYKTRQRGPTFVWTFNLKTKEKPAKWVLAGVALLLAV</sequence>
<keyword evidence="4" id="KW-0493">Microtubule</keyword>
<dbReference type="GO" id="GO:0097729">
    <property type="term" value="C:9+2 motile cilium"/>
    <property type="evidence" value="ECO:0007669"/>
    <property type="project" value="UniProtKB-ARBA"/>
</dbReference>
<feature type="coiled-coil region" evidence="14">
    <location>
        <begin position="3833"/>
        <end position="3881"/>
    </location>
</feature>
<evidence type="ECO:0000256" key="8">
    <source>
        <dbReference type="ARBA" id="ARBA00023017"/>
    </source>
</evidence>